<dbReference type="OrthoDB" id="2680550at2"/>
<accession>A0A398CE88</accession>
<organism evidence="2 3">
    <name type="scientific">Cohnella faecalis</name>
    <dbReference type="NCBI Taxonomy" id="2315694"/>
    <lineage>
        <taxon>Bacteria</taxon>
        <taxon>Bacillati</taxon>
        <taxon>Bacillota</taxon>
        <taxon>Bacilli</taxon>
        <taxon>Bacillales</taxon>
        <taxon>Paenibacillaceae</taxon>
        <taxon>Cohnella</taxon>
    </lineage>
</organism>
<sequence length="67" mass="7334">MDLVDVSNVSPALFVTGALFIMLIGSLLSLGVLRMFQQKKKPGIVMFVLAIVSFAVFVGVIDTWFIE</sequence>
<keyword evidence="1" id="KW-1133">Transmembrane helix</keyword>
<evidence type="ECO:0000313" key="3">
    <source>
        <dbReference type="Proteomes" id="UP000266340"/>
    </source>
</evidence>
<feature type="transmembrane region" description="Helical" evidence="1">
    <location>
        <begin position="45"/>
        <end position="66"/>
    </location>
</feature>
<evidence type="ECO:0000256" key="1">
    <source>
        <dbReference type="SAM" id="Phobius"/>
    </source>
</evidence>
<feature type="transmembrane region" description="Helical" evidence="1">
    <location>
        <begin position="12"/>
        <end position="33"/>
    </location>
</feature>
<evidence type="ECO:0000313" key="2">
    <source>
        <dbReference type="EMBL" id="RIE00755.1"/>
    </source>
</evidence>
<comment type="caution">
    <text evidence="2">The sequence shown here is derived from an EMBL/GenBank/DDBJ whole genome shotgun (WGS) entry which is preliminary data.</text>
</comment>
<protein>
    <submittedName>
        <fullName evidence="2">Uncharacterized protein</fullName>
    </submittedName>
</protein>
<keyword evidence="1" id="KW-0472">Membrane</keyword>
<dbReference type="Proteomes" id="UP000266340">
    <property type="component" value="Unassembled WGS sequence"/>
</dbReference>
<keyword evidence="3" id="KW-1185">Reference proteome</keyword>
<gene>
    <name evidence="2" type="ORF">D3H35_26545</name>
</gene>
<dbReference type="EMBL" id="QXJM01000048">
    <property type="protein sequence ID" value="RIE00755.1"/>
    <property type="molecule type" value="Genomic_DNA"/>
</dbReference>
<proteinExistence type="predicted"/>
<name>A0A398CE88_9BACL</name>
<keyword evidence="1" id="KW-0812">Transmembrane</keyword>
<reference evidence="2 3" key="1">
    <citation type="submission" date="2018-09" db="EMBL/GenBank/DDBJ databases">
        <title>Cohnella cavernae sp. nov., isolated from a karst cave.</title>
        <authorList>
            <person name="Zhu H."/>
        </authorList>
    </citation>
    <scope>NUCLEOTIDE SEQUENCE [LARGE SCALE GENOMIC DNA]</scope>
    <source>
        <strain evidence="2 3">K2E09-144</strain>
    </source>
</reference>
<dbReference type="AlphaFoldDB" id="A0A398CE88"/>
<dbReference type="RefSeq" id="WP_119152149.1">
    <property type="nucleotide sequence ID" value="NZ_JBHSOV010000011.1"/>
</dbReference>